<evidence type="ECO:0000256" key="4">
    <source>
        <dbReference type="ARBA" id="ARBA00023136"/>
    </source>
</evidence>
<comment type="caution">
    <text evidence="7">The sequence shown here is derived from an EMBL/GenBank/DDBJ whole genome shotgun (WGS) entry which is preliminary data.</text>
</comment>
<feature type="transmembrane region" description="Helical" evidence="5">
    <location>
        <begin position="193"/>
        <end position="211"/>
    </location>
</feature>
<gene>
    <name evidence="7" type="ORF">Rcae01_01393</name>
</gene>
<dbReference type="PANTHER" id="PTHR10846:SF8">
    <property type="entry name" value="INNER MEMBRANE PROTEIN YRBG"/>
    <property type="match status" value="1"/>
</dbReference>
<sequence>MFTQQPPSCYAKIDSQMTYVLLLVGLVILVVGAELLVRGSVTLAAFAGVSPLIIGLTVVAFGTSAPELAVSSVSSLKGDSEIALGNVIGSNICNILLILGISAVIVPLTVSSQLVRLDVPVMIASSLAVWGTGYDGAITRVEGILLFLGFVLYTIYMIRKGRREEASRRSAIELEPDFLAHPTLSIGQATLNAVYILIGLGMLVLGAQLLVDSAVKIATEFGISEIVIGLTIVAIGTSLPELATSVVAAMKGQRDLAVGNAVGSNMFNLMIVLPAAAVLSPAGVPVTTSVLWFDLAVMAMIALICWPIFISRSTVSRFEGAVMLMLFAAYTAILVAEATNYDSVQTLKTGYSIFILPAVIAVVSIAALIHIRDGRSESAVAQTKT</sequence>
<evidence type="ECO:0000256" key="5">
    <source>
        <dbReference type="SAM" id="Phobius"/>
    </source>
</evidence>
<dbReference type="EMBL" id="BAABRO010000002">
    <property type="protein sequence ID" value="GAA5505943.1"/>
    <property type="molecule type" value="Genomic_DNA"/>
</dbReference>
<evidence type="ECO:0000256" key="1">
    <source>
        <dbReference type="ARBA" id="ARBA00004141"/>
    </source>
</evidence>
<organism evidence="7 8">
    <name type="scientific">Novipirellula caenicola</name>
    <dbReference type="NCBI Taxonomy" id="1536901"/>
    <lineage>
        <taxon>Bacteria</taxon>
        <taxon>Pseudomonadati</taxon>
        <taxon>Planctomycetota</taxon>
        <taxon>Planctomycetia</taxon>
        <taxon>Pirellulales</taxon>
        <taxon>Pirellulaceae</taxon>
        <taxon>Novipirellula</taxon>
    </lineage>
</organism>
<evidence type="ECO:0000313" key="7">
    <source>
        <dbReference type="EMBL" id="GAA5505943.1"/>
    </source>
</evidence>
<comment type="subcellular location">
    <subcellularLocation>
        <location evidence="1">Membrane</location>
        <topology evidence="1">Multi-pass membrane protein</topology>
    </subcellularLocation>
</comment>
<name>A0ABP9VR66_9BACT</name>
<feature type="transmembrane region" description="Helical" evidence="5">
    <location>
        <begin position="351"/>
        <end position="369"/>
    </location>
</feature>
<feature type="transmembrane region" description="Helical" evidence="5">
    <location>
        <begin position="82"/>
        <end position="107"/>
    </location>
</feature>
<keyword evidence="8" id="KW-1185">Reference proteome</keyword>
<evidence type="ECO:0000256" key="2">
    <source>
        <dbReference type="ARBA" id="ARBA00022692"/>
    </source>
</evidence>
<feature type="transmembrane region" description="Helical" evidence="5">
    <location>
        <begin position="137"/>
        <end position="158"/>
    </location>
</feature>
<feature type="domain" description="Sodium/calcium exchanger membrane region" evidence="6">
    <location>
        <begin position="193"/>
        <end position="335"/>
    </location>
</feature>
<dbReference type="InterPro" id="IPR004837">
    <property type="entry name" value="NaCa_Exmemb"/>
</dbReference>
<dbReference type="Proteomes" id="UP001416858">
    <property type="component" value="Unassembled WGS sequence"/>
</dbReference>
<evidence type="ECO:0000313" key="8">
    <source>
        <dbReference type="Proteomes" id="UP001416858"/>
    </source>
</evidence>
<feature type="transmembrane region" description="Helical" evidence="5">
    <location>
        <begin position="321"/>
        <end position="339"/>
    </location>
</feature>
<feature type="domain" description="Sodium/calcium exchanger membrane region" evidence="6">
    <location>
        <begin position="19"/>
        <end position="158"/>
    </location>
</feature>
<dbReference type="RefSeq" id="WP_345682921.1">
    <property type="nucleotide sequence ID" value="NZ_BAABRO010000002.1"/>
</dbReference>
<dbReference type="PANTHER" id="PTHR10846">
    <property type="entry name" value="SODIUM/POTASSIUM/CALCIUM EXCHANGER"/>
    <property type="match status" value="1"/>
</dbReference>
<dbReference type="Gene3D" id="6.10.280.80">
    <property type="entry name" value="NCX, peripheral helical region"/>
    <property type="match status" value="1"/>
</dbReference>
<dbReference type="Pfam" id="PF01699">
    <property type="entry name" value="Na_Ca_ex"/>
    <property type="match status" value="2"/>
</dbReference>
<feature type="transmembrane region" description="Helical" evidence="5">
    <location>
        <begin position="290"/>
        <end position="309"/>
    </location>
</feature>
<feature type="transmembrane region" description="Helical" evidence="5">
    <location>
        <begin position="262"/>
        <end position="284"/>
    </location>
</feature>
<protein>
    <recommendedName>
        <fullName evidence="6">Sodium/calcium exchanger membrane region domain-containing protein</fullName>
    </recommendedName>
</protein>
<dbReference type="InterPro" id="IPR004481">
    <property type="entry name" value="K/Na/Ca-exchanger"/>
</dbReference>
<reference evidence="7 8" key="1">
    <citation type="submission" date="2024-02" db="EMBL/GenBank/DDBJ databases">
        <title>Rhodopirellula caenicola NBRC 110016.</title>
        <authorList>
            <person name="Ichikawa N."/>
            <person name="Katano-Makiyama Y."/>
            <person name="Hidaka K."/>
        </authorList>
    </citation>
    <scope>NUCLEOTIDE SEQUENCE [LARGE SCALE GENOMIC DNA]</scope>
    <source>
        <strain evidence="7 8">NBRC 110016</strain>
    </source>
</reference>
<feature type="transmembrane region" description="Helical" evidence="5">
    <location>
        <begin position="17"/>
        <end position="36"/>
    </location>
</feature>
<feature type="transmembrane region" description="Helical" evidence="5">
    <location>
        <begin position="226"/>
        <end position="250"/>
    </location>
</feature>
<dbReference type="Gene3D" id="1.20.1420.30">
    <property type="entry name" value="NCX, central ion-binding region"/>
    <property type="match status" value="2"/>
</dbReference>
<dbReference type="InterPro" id="IPR044880">
    <property type="entry name" value="NCX_ion-bd_dom_sf"/>
</dbReference>
<keyword evidence="2 5" id="KW-0812">Transmembrane</keyword>
<keyword evidence="3 5" id="KW-1133">Transmembrane helix</keyword>
<accession>A0ABP9VR66</accession>
<dbReference type="NCBIfam" id="TIGR00367">
    <property type="entry name" value="calcium/sodium antiporter"/>
    <property type="match status" value="1"/>
</dbReference>
<evidence type="ECO:0000259" key="6">
    <source>
        <dbReference type="Pfam" id="PF01699"/>
    </source>
</evidence>
<evidence type="ECO:0000256" key="3">
    <source>
        <dbReference type="ARBA" id="ARBA00022989"/>
    </source>
</evidence>
<proteinExistence type="predicted"/>
<keyword evidence="4 5" id="KW-0472">Membrane</keyword>